<dbReference type="Pfam" id="PF07690">
    <property type="entry name" value="MFS_1"/>
    <property type="match status" value="1"/>
</dbReference>
<feature type="transmembrane region" description="Helical" evidence="8">
    <location>
        <begin position="179"/>
        <end position="198"/>
    </location>
</feature>
<protein>
    <recommendedName>
        <fullName evidence="8">Bcr/CflA family efflux transporter</fullName>
    </recommendedName>
</protein>
<feature type="domain" description="Major facilitator superfamily (MFS) profile" evidence="9">
    <location>
        <begin position="24"/>
        <end position="408"/>
    </location>
</feature>
<evidence type="ECO:0000313" key="10">
    <source>
        <dbReference type="EMBL" id="AJY75497.1"/>
    </source>
</evidence>
<feature type="transmembrane region" description="Helical" evidence="8">
    <location>
        <begin position="59"/>
        <end position="79"/>
    </location>
</feature>
<dbReference type="KEGG" id="pbj:VN24_14140"/>
<accession>A0A0D5NKF7</accession>
<comment type="subcellular location">
    <subcellularLocation>
        <location evidence="1 8">Cell membrane</location>
        <topology evidence="1 8">Multi-pass membrane protein</topology>
    </subcellularLocation>
</comment>
<dbReference type="FunFam" id="1.20.1720.10:FF:000005">
    <property type="entry name" value="Bcr/CflA family efflux transporter"/>
    <property type="match status" value="1"/>
</dbReference>
<keyword evidence="11" id="KW-1185">Reference proteome</keyword>
<dbReference type="InterPro" id="IPR036259">
    <property type="entry name" value="MFS_trans_sf"/>
</dbReference>
<organism evidence="10 11">
    <name type="scientific">Paenibacillus beijingensis</name>
    <dbReference type="NCBI Taxonomy" id="1126833"/>
    <lineage>
        <taxon>Bacteria</taxon>
        <taxon>Bacillati</taxon>
        <taxon>Bacillota</taxon>
        <taxon>Bacilli</taxon>
        <taxon>Bacillales</taxon>
        <taxon>Paenibacillaceae</taxon>
        <taxon>Paenibacillus</taxon>
    </lineage>
</organism>
<evidence type="ECO:0000256" key="4">
    <source>
        <dbReference type="ARBA" id="ARBA00022475"/>
    </source>
</evidence>
<dbReference type="Proteomes" id="UP000032633">
    <property type="component" value="Chromosome"/>
</dbReference>
<gene>
    <name evidence="10" type="ORF">VN24_14140</name>
</gene>
<dbReference type="HOGENOM" id="CLU_001265_47_0_9"/>
<name>A0A0D5NKF7_9BACL</name>
<evidence type="ECO:0000256" key="5">
    <source>
        <dbReference type="ARBA" id="ARBA00022692"/>
    </source>
</evidence>
<dbReference type="AlphaFoldDB" id="A0A0D5NKF7"/>
<keyword evidence="5 8" id="KW-0812">Transmembrane</keyword>
<dbReference type="PRINTS" id="PR01035">
    <property type="entry name" value="TCRTETA"/>
</dbReference>
<dbReference type="Gene3D" id="1.20.1720.10">
    <property type="entry name" value="Multidrug resistance protein D"/>
    <property type="match status" value="1"/>
</dbReference>
<dbReference type="InterPro" id="IPR001958">
    <property type="entry name" value="Tet-R_TetA/multi-R_MdtG-like"/>
</dbReference>
<dbReference type="OrthoDB" id="9800416at2"/>
<proteinExistence type="inferred from homology"/>
<comment type="similarity">
    <text evidence="2 8">Belongs to the major facilitator superfamily. Bcr/CmlA family.</text>
</comment>
<keyword evidence="4 8" id="KW-1003">Cell membrane</keyword>
<dbReference type="PROSITE" id="PS50850">
    <property type="entry name" value="MFS"/>
    <property type="match status" value="1"/>
</dbReference>
<feature type="transmembrane region" description="Helical" evidence="8">
    <location>
        <begin position="115"/>
        <end position="136"/>
    </location>
</feature>
<evidence type="ECO:0000256" key="1">
    <source>
        <dbReference type="ARBA" id="ARBA00004651"/>
    </source>
</evidence>
<feature type="transmembrane region" description="Helical" evidence="8">
    <location>
        <begin position="21"/>
        <end position="39"/>
    </location>
</feature>
<reference evidence="11" key="2">
    <citation type="submission" date="2015-03" db="EMBL/GenBank/DDBJ databases">
        <title>Genome sequence of Paenibacillus beijingensis strain DSM 24997T.</title>
        <authorList>
            <person name="Kwak Y."/>
            <person name="Shin J.-H."/>
        </authorList>
    </citation>
    <scope>NUCLEOTIDE SEQUENCE [LARGE SCALE GENOMIC DNA]</scope>
    <source>
        <strain evidence="11">DSM 24997</strain>
    </source>
</reference>
<feature type="transmembrane region" description="Helical" evidence="8">
    <location>
        <begin position="148"/>
        <end position="167"/>
    </location>
</feature>
<dbReference type="InterPro" id="IPR011701">
    <property type="entry name" value="MFS"/>
</dbReference>
<dbReference type="GO" id="GO:0005886">
    <property type="term" value="C:plasma membrane"/>
    <property type="evidence" value="ECO:0007669"/>
    <property type="project" value="UniProtKB-SubCell"/>
</dbReference>
<dbReference type="GO" id="GO:0042910">
    <property type="term" value="F:xenobiotic transmembrane transporter activity"/>
    <property type="evidence" value="ECO:0007669"/>
    <property type="project" value="InterPro"/>
</dbReference>
<dbReference type="CDD" id="cd17320">
    <property type="entry name" value="MFS_MdfA_MDR_like"/>
    <property type="match status" value="1"/>
</dbReference>
<evidence type="ECO:0000256" key="8">
    <source>
        <dbReference type="RuleBase" id="RU365088"/>
    </source>
</evidence>
<feature type="transmembrane region" description="Helical" evidence="8">
    <location>
        <begin position="382"/>
        <end position="404"/>
    </location>
</feature>
<dbReference type="InterPro" id="IPR004812">
    <property type="entry name" value="Efflux_drug-R_Bcr/CmlA"/>
</dbReference>
<dbReference type="GO" id="GO:1990961">
    <property type="term" value="P:xenobiotic detoxification by transmembrane export across the plasma membrane"/>
    <property type="evidence" value="ECO:0007669"/>
    <property type="project" value="InterPro"/>
</dbReference>
<dbReference type="STRING" id="1126833.VN24_14140"/>
<evidence type="ECO:0000256" key="3">
    <source>
        <dbReference type="ARBA" id="ARBA00022448"/>
    </source>
</evidence>
<evidence type="ECO:0000256" key="7">
    <source>
        <dbReference type="ARBA" id="ARBA00023136"/>
    </source>
</evidence>
<keyword evidence="3 8" id="KW-0813">Transport</keyword>
<keyword evidence="6 8" id="KW-1133">Transmembrane helix</keyword>
<sequence length="411" mass="42194">MNHSIETDPNTMPQAPVRTRRLGIALMLGSLTAIGPFSLDMYLPALPGMTGNLHTSASLAQLSLTACMLGLALGQLLAGPLSDTYGRKKPLIAALAVYTLSSLLCAFSPNIGVLVALRLIQGLSGAAGIVISRAVVRDLFSGNEMTRFFSQLMLINGAAPILAPIIGGQLLKVVSWRGVFVALFLLGAALLLAVLFTLPETLPARRRSGGGLRQTLRTFRGFASDRLFIGYVLAMGLVSAGMFSYISGSPFVIQNVFGVSEQGYSLIFAMNGAGIILASQIAGRLAGKIAVERLFGFGITTAVAGGTALLLSIVLDGGLVPVVISLFFVVSSVGIVGTTSTSLAMQNAGQAAGSASALLGMLQFVLGAAASPLVGLGGEAAALPMAVVIASAEALAVVICFTLIRGAGRRQ</sequence>
<evidence type="ECO:0000259" key="9">
    <source>
        <dbReference type="PROSITE" id="PS50850"/>
    </source>
</evidence>
<dbReference type="PANTHER" id="PTHR23502">
    <property type="entry name" value="MAJOR FACILITATOR SUPERFAMILY"/>
    <property type="match status" value="1"/>
</dbReference>
<feature type="transmembrane region" description="Helical" evidence="8">
    <location>
        <begin position="266"/>
        <end position="287"/>
    </location>
</feature>
<feature type="transmembrane region" description="Helical" evidence="8">
    <location>
        <begin position="227"/>
        <end position="246"/>
    </location>
</feature>
<dbReference type="PATRIC" id="fig|1126833.4.peg.3090"/>
<dbReference type="NCBIfam" id="TIGR00710">
    <property type="entry name" value="efflux_Bcr_CflA"/>
    <property type="match status" value="1"/>
</dbReference>
<feature type="transmembrane region" description="Helical" evidence="8">
    <location>
        <begin position="294"/>
        <end position="315"/>
    </location>
</feature>
<feature type="transmembrane region" description="Helical" evidence="8">
    <location>
        <begin position="357"/>
        <end position="376"/>
    </location>
</feature>
<dbReference type="PANTHER" id="PTHR23502:SF132">
    <property type="entry name" value="POLYAMINE TRANSPORTER 2-RELATED"/>
    <property type="match status" value="1"/>
</dbReference>
<dbReference type="EMBL" id="CP011058">
    <property type="protein sequence ID" value="AJY75497.1"/>
    <property type="molecule type" value="Genomic_DNA"/>
</dbReference>
<reference evidence="10 11" key="1">
    <citation type="journal article" date="2015" name="J. Biotechnol.">
        <title>Complete genome sequence of Paenibacillus beijingensis 7188(T) (=DSM 24997(T)), a novel rhizobacterium from jujube garden soil.</title>
        <authorList>
            <person name="Kwak Y."/>
            <person name="Shin J.H."/>
        </authorList>
    </citation>
    <scope>NUCLEOTIDE SEQUENCE [LARGE SCALE GENOMIC DNA]</scope>
    <source>
        <strain evidence="10 11">DSM 24997</strain>
    </source>
</reference>
<feature type="transmembrane region" description="Helical" evidence="8">
    <location>
        <begin position="91"/>
        <end position="109"/>
    </location>
</feature>
<evidence type="ECO:0000256" key="6">
    <source>
        <dbReference type="ARBA" id="ARBA00022989"/>
    </source>
</evidence>
<dbReference type="RefSeq" id="WP_045670926.1">
    <property type="nucleotide sequence ID" value="NZ_CP011058.1"/>
</dbReference>
<dbReference type="InterPro" id="IPR020846">
    <property type="entry name" value="MFS_dom"/>
</dbReference>
<dbReference type="SUPFAM" id="SSF103473">
    <property type="entry name" value="MFS general substrate transporter"/>
    <property type="match status" value="1"/>
</dbReference>
<evidence type="ECO:0000256" key="2">
    <source>
        <dbReference type="ARBA" id="ARBA00006236"/>
    </source>
</evidence>
<feature type="transmembrane region" description="Helical" evidence="8">
    <location>
        <begin position="321"/>
        <end position="345"/>
    </location>
</feature>
<keyword evidence="7 8" id="KW-0472">Membrane</keyword>
<evidence type="ECO:0000313" key="11">
    <source>
        <dbReference type="Proteomes" id="UP000032633"/>
    </source>
</evidence>